<dbReference type="GO" id="GO:0003964">
    <property type="term" value="F:RNA-directed DNA polymerase activity"/>
    <property type="evidence" value="ECO:0007669"/>
    <property type="project" value="UniProtKB-KW"/>
</dbReference>
<dbReference type="SUPFAM" id="SSF53098">
    <property type="entry name" value="Ribonuclease H-like"/>
    <property type="match status" value="1"/>
</dbReference>
<accession>A0A392M046</accession>
<keyword evidence="2" id="KW-0808">Transferase</keyword>
<comment type="caution">
    <text evidence="2">The sequence shown here is derived from an EMBL/GenBank/DDBJ whole genome shotgun (WGS) entry which is preliminary data.</text>
</comment>
<dbReference type="GO" id="GO:0004523">
    <property type="term" value="F:RNA-DNA hybrid ribonuclease activity"/>
    <property type="evidence" value="ECO:0007669"/>
    <property type="project" value="InterPro"/>
</dbReference>
<sequence>MGLLHVDCGGLFRDYMANFHGGYAQKIGTVSVLHVELIASIIAIKLANSKGWKYLWLESDTLTAFRAFDNIDLVPWDLRNRWSNCLSLGLNLQWSHIYREGNTCADKFAILGHAYANLRWWSSLPPILRVVFLSDNLGHPQHHTT</sequence>
<dbReference type="CDD" id="cd06222">
    <property type="entry name" value="RNase_H_like"/>
    <property type="match status" value="1"/>
</dbReference>
<dbReference type="EMBL" id="LXQA010001263">
    <property type="protein sequence ID" value="MCH80616.1"/>
    <property type="molecule type" value="Genomic_DNA"/>
</dbReference>
<gene>
    <name evidence="2" type="ORF">A2U01_0001386</name>
</gene>
<dbReference type="AlphaFoldDB" id="A0A392M046"/>
<dbReference type="InterPro" id="IPR036397">
    <property type="entry name" value="RNaseH_sf"/>
</dbReference>
<dbReference type="InterPro" id="IPR053151">
    <property type="entry name" value="RNase_H-like"/>
</dbReference>
<name>A0A392M046_9FABA</name>
<organism evidence="2 3">
    <name type="scientific">Trifolium medium</name>
    <dbReference type="NCBI Taxonomy" id="97028"/>
    <lineage>
        <taxon>Eukaryota</taxon>
        <taxon>Viridiplantae</taxon>
        <taxon>Streptophyta</taxon>
        <taxon>Embryophyta</taxon>
        <taxon>Tracheophyta</taxon>
        <taxon>Spermatophyta</taxon>
        <taxon>Magnoliopsida</taxon>
        <taxon>eudicotyledons</taxon>
        <taxon>Gunneridae</taxon>
        <taxon>Pentapetalae</taxon>
        <taxon>rosids</taxon>
        <taxon>fabids</taxon>
        <taxon>Fabales</taxon>
        <taxon>Fabaceae</taxon>
        <taxon>Papilionoideae</taxon>
        <taxon>50 kb inversion clade</taxon>
        <taxon>NPAAA clade</taxon>
        <taxon>Hologalegina</taxon>
        <taxon>IRL clade</taxon>
        <taxon>Trifolieae</taxon>
        <taxon>Trifolium</taxon>
    </lineage>
</organism>
<keyword evidence="2" id="KW-0695">RNA-directed DNA polymerase</keyword>
<dbReference type="InterPro" id="IPR044730">
    <property type="entry name" value="RNase_H-like_dom_plant"/>
</dbReference>
<evidence type="ECO:0000259" key="1">
    <source>
        <dbReference type="Pfam" id="PF13456"/>
    </source>
</evidence>
<dbReference type="Pfam" id="PF13456">
    <property type="entry name" value="RVT_3"/>
    <property type="match status" value="1"/>
</dbReference>
<dbReference type="PANTHER" id="PTHR47723">
    <property type="entry name" value="OS05G0353850 PROTEIN"/>
    <property type="match status" value="1"/>
</dbReference>
<dbReference type="InterPro" id="IPR002156">
    <property type="entry name" value="RNaseH_domain"/>
</dbReference>
<evidence type="ECO:0000313" key="3">
    <source>
        <dbReference type="Proteomes" id="UP000265520"/>
    </source>
</evidence>
<feature type="domain" description="RNase H type-1" evidence="1">
    <location>
        <begin position="8"/>
        <end position="109"/>
    </location>
</feature>
<protein>
    <submittedName>
        <fullName evidence="2">RNA-directed DNA polymerase (Reverse transcriptase)</fullName>
    </submittedName>
</protein>
<reference evidence="2 3" key="1">
    <citation type="journal article" date="2018" name="Front. Plant Sci.">
        <title>Red Clover (Trifolium pratense) and Zigzag Clover (T. medium) - A Picture of Genomic Similarities and Differences.</title>
        <authorList>
            <person name="Dluhosova J."/>
            <person name="Istvanek J."/>
            <person name="Nedelnik J."/>
            <person name="Repkova J."/>
        </authorList>
    </citation>
    <scope>NUCLEOTIDE SEQUENCE [LARGE SCALE GENOMIC DNA]</scope>
    <source>
        <strain evidence="3">cv. 10/8</strain>
        <tissue evidence="2">Leaf</tissue>
    </source>
</reference>
<dbReference type="PANTHER" id="PTHR47723:SF23">
    <property type="entry name" value="REVERSE TRANSCRIPTASE-LIKE PROTEIN"/>
    <property type="match status" value="1"/>
</dbReference>
<keyword evidence="3" id="KW-1185">Reference proteome</keyword>
<keyword evidence="2" id="KW-0548">Nucleotidyltransferase</keyword>
<dbReference type="Gene3D" id="3.30.420.10">
    <property type="entry name" value="Ribonuclease H-like superfamily/Ribonuclease H"/>
    <property type="match status" value="1"/>
</dbReference>
<dbReference type="Proteomes" id="UP000265520">
    <property type="component" value="Unassembled WGS sequence"/>
</dbReference>
<proteinExistence type="predicted"/>
<evidence type="ECO:0000313" key="2">
    <source>
        <dbReference type="EMBL" id="MCH80616.1"/>
    </source>
</evidence>
<dbReference type="GO" id="GO:0003676">
    <property type="term" value="F:nucleic acid binding"/>
    <property type="evidence" value="ECO:0007669"/>
    <property type="project" value="InterPro"/>
</dbReference>
<dbReference type="InterPro" id="IPR012337">
    <property type="entry name" value="RNaseH-like_sf"/>
</dbReference>